<protein>
    <submittedName>
        <fullName evidence="2">Uncharacterized protein</fullName>
    </submittedName>
</protein>
<proteinExistence type="predicted"/>
<name>A0ABN1ARB5_9BACI</name>
<dbReference type="Gene3D" id="3.40.50.10540">
    <property type="entry name" value="Crotonobetainyl-coa:carnitine coa-transferase, domain 1"/>
    <property type="match status" value="1"/>
</dbReference>
<sequence>MIAGCVSPVHTFNEVIASPQVSARQMLQNIPQQTNSVQHPGIPIKLSETPGTIRSQAPEHGEHTKQILCQFGVKKK</sequence>
<gene>
    <name evidence="2" type="ORF">GCM10008986_03170</name>
</gene>
<organism evidence="2 3">
    <name type="scientific">Salinibacillus aidingensis</name>
    <dbReference type="NCBI Taxonomy" id="237684"/>
    <lineage>
        <taxon>Bacteria</taxon>
        <taxon>Bacillati</taxon>
        <taxon>Bacillota</taxon>
        <taxon>Bacilli</taxon>
        <taxon>Bacillales</taxon>
        <taxon>Bacillaceae</taxon>
        <taxon>Salinibacillus</taxon>
    </lineage>
</organism>
<reference evidence="2 3" key="1">
    <citation type="journal article" date="2019" name="Int. J. Syst. Evol. Microbiol.">
        <title>The Global Catalogue of Microorganisms (GCM) 10K type strain sequencing project: providing services to taxonomists for standard genome sequencing and annotation.</title>
        <authorList>
            <consortium name="The Broad Institute Genomics Platform"/>
            <consortium name="The Broad Institute Genome Sequencing Center for Infectious Disease"/>
            <person name="Wu L."/>
            <person name="Ma J."/>
        </authorList>
    </citation>
    <scope>NUCLEOTIDE SEQUENCE [LARGE SCALE GENOMIC DNA]</scope>
    <source>
        <strain evidence="2 3">JCM 12389</strain>
    </source>
</reference>
<dbReference type="SUPFAM" id="SSF89796">
    <property type="entry name" value="CoA-transferase family III (CaiB/BaiF)"/>
    <property type="match status" value="1"/>
</dbReference>
<dbReference type="InterPro" id="IPR003673">
    <property type="entry name" value="CoA-Trfase_fam_III"/>
</dbReference>
<evidence type="ECO:0000313" key="2">
    <source>
        <dbReference type="EMBL" id="GAA0481804.1"/>
    </source>
</evidence>
<dbReference type="Pfam" id="PF02515">
    <property type="entry name" value="CoA_transf_3"/>
    <property type="match status" value="1"/>
</dbReference>
<feature type="region of interest" description="Disordered" evidence="1">
    <location>
        <begin position="33"/>
        <end position="62"/>
    </location>
</feature>
<dbReference type="Proteomes" id="UP001500880">
    <property type="component" value="Unassembled WGS sequence"/>
</dbReference>
<keyword evidence="3" id="KW-1185">Reference proteome</keyword>
<evidence type="ECO:0000256" key="1">
    <source>
        <dbReference type="SAM" id="MobiDB-lite"/>
    </source>
</evidence>
<accession>A0ABN1ARB5</accession>
<evidence type="ECO:0000313" key="3">
    <source>
        <dbReference type="Proteomes" id="UP001500880"/>
    </source>
</evidence>
<dbReference type="EMBL" id="BAAADO010000001">
    <property type="protein sequence ID" value="GAA0481804.1"/>
    <property type="molecule type" value="Genomic_DNA"/>
</dbReference>
<dbReference type="InterPro" id="IPR023606">
    <property type="entry name" value="CoA-Trfase_III_dom_1_sf"/>
</dbReference>
<comment type="caution">
    <text evidence="2">The sequence shown here is derived from an EMBL/GenBank/DDBJ whole genome shotgun (WGS) entry which is preliminary data.</text>
</comment>